<dbReference type="InterPro" id="IPR002970">
    <property type="entry name" value="Tick_his-bd"/>
</dbReference>
<reference evidence="2" key="1">
    <citation type="submission" date="2019-12" db="EMBL/GenBank/DDBJ databases">
        <title>An insight into the sialome of adult female Ixodes ricinus ticks feeding for 6 days.</title>
        <authorList>
            <person name="Perner J."/>
            <person name="Ribeiro J.M.C."/>
        </authorList>
    </citation>
    <scope>NUCLEOTIDE SEQUENCE</scope>
    <source>
        <strain evidence="2">Semi-engorged</strain>
        <tissue evidence="2">Salivary glands</tissue>
    </source>
</reference>
<evidence type="ECO:0000313" key="2">
    <source>
        <dbReference type="EMBL" id="MXU95169.1"/>
    </source>
</evidence>
<organism evidence="2">
    <name type="scientific">Ixodes ricinus</name>
    <name type="common">Common tick</name>
    <name type="synonym">Acarus ricinus</name>
    <dbReference type="NCBI Taxonomy" id="34613"/>
    <lineage>
        <taxon>Eukaryota</taxon>
        <taxon>Metazoa</taxon>
        <taxon>Ecdysozoa</taxon>
        <taxon>Arthropoda</taxon>
        <taxon>Chelicerata</taxon>
        <taxon>Arachnida</taxon>
        <taxon>Acari</taxon>
        <taxon>Parasitiformes</taxon>
        <taxon>Ixodida</taxon>
        <taxon>Ixodoidea</taxon>
        <taxon>Ixodidae</taxon>
        <taxon>Ixodinae</taxon>
        <taxon>Ixodes</taxon>
    </lineage>
</organism>
<feature type="signal peptide" evidence="1">
    <location>
        <begin position="1"/>
        <end position="21"/>
    </location>
</feature>
<dbReference type="InterPro" id="IPR012674">
    <property type="entry name" value="Calycin"/>
</dbReference>
<dbReference type="EMBL" id="GIFC01013086">
    <property type="protein sequence ID" value="MXU95169.1"/>
    <property type="molecule type" value="Transcribed_RNA"/>
</dbReference>
<dbReference type="AlphaFoldDB" id="A0A6B0UZF1"/>
<dbReference type="Gene3D" id="2.40.128.20">
    <property type="match status" value="1"/>
</dbReference>
<feature type="chain" id="PRO_5025526690" evidence="1">
    <location>
        <begin position="22"/>
        <end position="180"/>
    </location>
</feature>
<name>A0A6B0UZF1_IXORI</name>
<evidence type="ECO:0000256" key="1">
    <source>
        <dbReference type="SAM" id="SignalP"/>
    </source>
</evidence>
<dbReference type="GO" id="GO:0030682">
    <property type="term" value="P:symbiont-mediated perturbation of host defenses"/>
    <property type="evidence" value="ECO:0007669"/>
    <property type="project" value="InterPro"/>
</dbReference>
<proteinExistence type="predicted"/>
<dbReference type="GO" id="GO:0043176">
    <property type="term" value="F:amine binding"/>
    <property type="evidence" value="ECO:0007669"/>
    <property type="project" value="InterPro"/>
</dbReference>
<sequence>MFRPQDRMIVFFLGLLFLSRSDVILPEETKGDYPDANEVMEELPQTYLLQSLGSFTNLTCGYQKFYYKTKRNKTFRMYDFFSFYMDGRSYHQPYYVKNVTNYIIFLGTHPRPSLPATARREILFSNMRSCMVIKNPNIPKVCNLMVTKDKFSKPPQKCFRKFQMHCGSTVFNYTINDCPD</sequence>
<keyword evidence="1" id="KW-0732">Signal</keyword>
<protein>
    <submittedName>
        <fullName evidence="2">Putative lipocalin</fullName>
    </submittedName>
</protein>
<accession>A0A6B0UZF1</accession>
<dbReference type="SUPFAM" id="SSF50814">
    <property type="entry name" value="Lipocalins"/>
    <property type="match status" value="1"/>
</dbReference>
<dbReference type="Pfam" id="PF02098">
    <property type="entry name" value="His_binding"/>
    <property type="match status" value="1"/>
</dbReference>